<organism evidence="2 3">
    <name type="scientific">Acrobeloides nanus</name>
    <dbReference type="NCBI Taxonomy" id="290746"/>
    <lineage>
        <taxon>Eukaryota</taxon>
        <taxon>Metazoa</taxon>
        <taxon>Ecdysozoa</taxon>
        <taxon>Nematoda</taxon>
        <taxon>Chromadorea</taxon>
        <taxon>Rhabditida</taxon>
        <taxon>Tylenchina</taxon>
        <taxon>Cephalobomorpha</taxon>
        <taxon>Cephaloboidea</taxon>
        <taxon>Cephalobidae</taxon>
        <taxon>Acrobeloides</taxon>
    </lineage>
</organism>
<evidence type="ECO:0000313" key="2">
    <source>
        <dbReference type="Proteomes" id="UP000887540"/>
    </source>
</evidence>
<feature type="compositionally biased region" description="Low complexity" evidence="1">
    <location>
        <begin position="101"/>
        <end position="122"/>
    </location>
</feature>
<dbReference type="AlphaFoldDB" id="A0A914D6E3"/>
<keyword evidence="2" id="KW-1185">Reference proteome</keyword>
<protein>
    <submittedName>
        <fullName evidence="3">Uncharacterized protein</fullName>
    </submittedName>
</protein>
<dbReference type="Proteomes" id="UP000887540">
    <property type="component" value="Unplaced"/>
</dbReference>
<accession>A0A914D6E3</accession>
<evidence type="ECO:0000313" key="3">
    <source>
        <dbReference type="WBParaSite" id="ACRNAN_scaffold19953.g27606.t1"/>
    </source>
</evidence>
<evidence type="ECO:0000256" key="1">
    <source>
        <dbReference type="SAM" id="MobiDB-lite"/>
    </source>
</evidence>
<feature type="region of interest" description="Disordered" evidence="1">
    <location>
        <begin position="93"/>
        <end position="196"/>
    </location>
</feature>
<sequence length="301" mass="33309">MVQKTPPTDEQLSFKAEPIDLKAIAQALNPSTSKPPTEIGFMKKFFNNLQHNDLPTLAPLLPKLYDSNSIAKNGGIINEELLQRLLPRIQGQTLPAPTLPTTESTTTESTTTESTTTETTTEIPTDKPKLPKRQRKKQKGFKNHHKKHHKKNPAVTGWTSPKTAQPDPITTILTTPVTSPTTPSTTPTTTPSTTTPTTTVIITTESTTAESPTTNLHTTKREVIFSTDEDSPPTRASQPQLMVRMKTLDDIRNENLKEVEKFLKAQNEKLDKTNMVPKKILTSSEELEDNIVAELGSKLDK</sequence>
<dbReference type="WBParaSite" id="ACRNAN_scaffold19953.g27606.t1">
    <property type="protein sequence ID" value="ACRNAN_scaffold19953.g27606.t1"/>
    <property type="gene ID" value="ACRNAN_scaffold19953.g27606"/>
</dbReference>
<feature type="compositionally biased region" description="Basic residues" evidence="1">
    <location>
        <begin position="130"/>
        <end position="152"/>
    </location>
</feature>
<proteinExistence type="predicted"/>
<feature type="compositionally biased region" description="Low complexity" evidence="1">
    <location>
        <begin position="168"/>
        <end position="196"/>
    </location>
</feature>
<name>A0A914D6E3_9BILA</name>
<reference evidence="3" key="1">
    <citation type="submission" date="2022-11" db="UniProtKB">
        <authorList>
            <consortium name="WormBaseParasite"/>
        </authorList>
    </citation>
    <scope>IDENTIFICATION</scope>
</reference>